<dbReference type="InterPro" id="IPR017451">
    <property type="entry name" value="F-box-assoc_interact_dom"/>
</dbReference>
<gene>
    <name evidence="2" type="ORF">CURHAP_LOCUS14301</name>
</gene>
<evidence type="ECO:0000313" key="3">
    <source>
        <dbReference type="Proteomes" id="UP000507222"/>
    </source>
</evidence>
<dbReference type="SUPFAM" id="SSF81383">
    <property type="entry name" value="F-box domain"/>
    <property type="match status" value="1"/>
</dbReference>
<sequence>MTHINCNNEKEKPELNLMTMGALPPEILIDILSRLPINSICCMRCVSKALLKMVDDLSSAALDMRRRFLTTCSTPQLVVLNESSYDEYDMLYPLKYDGHNLLTKSKDAIVSYFGSKRRFYSSAFVFCNLFGYTGLNPERGRSPFCPNPFPDLYLEQGRSCLLVNPFKGEVLMLPSASDVQVPANSLCTADWYGMGFDNKTNSFKIVRVSTNKKDYLAAEVLVLGKSSWRELPTIPPCFPTSKCLYAHGDMHWLVCGDEVSSARMLSFDFKKEEFYLTSLPTPFGKEPNLWKCLHLINFRGSMALVYVSSPENGKVKIRGYRKCVEVWVLKNYDNKEWGLKYKIDSTQYLFISWEPTSFSKCGEWEHGIYLNQESSLNNCIFFVHLGDGSMKCVLLKGQLIVHNCTGSMISLNNCGDLVEAEEEQGITEFPMSRETWRNLINAAEVSGRDLCYLKTQMKSASISWDRNDIYF</sequence>
<dbReference type="PROSITE" id="PS50181">
    <property type="entry name" value="FBOX"/>
    <property type="match status" value="1"/>
</dbReference>
<evidence type="ECO:0000259" key="1">
    <source>
        <dbReference type="PROSITE" id="PS50181"/>
    </source>
</evidence>
<dbReference type="PANTHER" id="PTHR31111">
    <property type="entry name" value="BNAA05G37150D PROTEIN-RELATED"/>
    <property type="match status" value="1"/>
</dbReference>
<dbReference type="NCBIfam" id="TIGR01640">
    <property type="entry name" value="F_box_assoc_1"/>
    <property type="match status" value="1"/>
</dbReference>
<dbReference type="InterPro" id="IPR036047">
    <property type="entry name" value="F-box-like_dom_sf"/>
</dbReference>
<dbReference type="AlphaFoldDB" id="A0A6J5TZ78"/>
<dbReference type="SMART" id="SM00256">
    <property type="entry name" value="FBOX"/>
    <property type="match status" value="1"/>
</dbReference>
<dbReference type="Pfam" id="PF00646">
    <property type="entry name" value="F-box"/>
    <property type="match status" value="1"/>
</dbReference>
<reference evidence="2 3" key="1">
    <citation type="submission" date="2020-05" db="EMBL/GenBank/DDBJ databases">
        <authorList>
            <person name="Campoy J."/>
            <person name="Schneeberger K."/>
            <person name="Spophaly S."/>
        </authorList>
    </citation>
    <scope>NUCLEOTIDE SEQUENCE [LARGE SCALE GENOMIC DNA]</scope>
    <source>
        <strain evidence="2">PruArmRojPasFocal</strain>
    </source>
</reference>
<name>A0A6J5TZ78_PRUAR</name>
<dbReference type="Gene3D" id="1.20.1280.50">
    <property type="match status" value="1"/>
</dbReference>
<protein>
    <recommendedName>
        <fullName evidence="1">F-box domain-containing protein</fullName>
    </recommendedName>
</protein>
<organism evidence="2 3">
    <name type="scientific">Prunus armeniaca</name>
    <name type="common">Apricot</name>
    <name type="synonym">Armeniaca vulgaris</name>
    <dbReference type="NCBI Taxonomy" id="36596"/>
    <lineage>
        <taxon>Eukaryota</taxon>
        <taxon>Viridiplantae</taxon>
        <taxon>Streptophyta</taxon>
        <taxon>Embryophyta</taxon>
        <taxon>Tracheophyta</taxon>
        <taxon>Spermatophyta</taxon>
        <taxon>Magnoliopsida</taxon>
        <taxon>eudicotyledons</taxon>
        <taxon>Gunneridae</taxon>
        <taxon>Pentapetalae</taxon>
        <taxon>rosids</taxon>
        <taxon>fabids</taxon>
        <taxon>Rosales</taxon>
        <taxon>Rosaceae</taxon>
        <taxon>Amygdaloideae</taxon>
        <taxon>Amygdaleae</taxon>
        <taxon>Prunus</taxon>
    </lineage>
</organism>
<evidence type="ECO:0000313" key="2">
    <source>
        <dbReference type="EMBL" id="CAB4269123.1"/>
    </source>
</evidence>
<dbReference type="InterPro" id="IPR001810">
    <property type="entry name" value="F-box_dom"/>
</dbReference>
<dbReference type="EMBL" id="CAEKDK010000002">
    <property type="protein sequence ID" value="CAB4269123.1"/>
    <property type="molecule type" value="Genomic_DNA"/>
</dbReference>
<accession>A0A6J5TZ78</accession>
<dbReference type="Pfam" id="PF08268">
    <property type="entry name" value="FBA_3"/>
    <property type="match status" value="1"/>
</dbReference>
<proteinExistence type="predicted"/>
<dbReference type="Proteomes" id="UP000507222">
    <property type="component" value="Unassembled WGS sequence"/>
</dbReference>
<feature type="domain" description="F-box" evidence="1">
    <location>
        <begin position="17"/>
        <end position="64"/>
    </location>
</feature>
<dbReference type="PANTHER" id="PTHR31111:SF136">
    <property type="entry name" value="F-BOX ASSOCIATED DOMAIN-CONTAINING PROTEIN"/>
    <property type="match status" value="1"/>
</dbReference>
<dbReference type="InterPro" id="IPR013187">
    <property type="entry name" value="F-box-assoc_dom_typ3"/>
</dbReference>